<evidence type="ECO:0000313" key="2">
    <source>
        <dbReference type="Proteomes" id="UP000026907"/>
    </source>
</evidence>
<accession>A0A023MH45</accession>
<dbReference type="Proteomes" id="UP000026907">
    <property type="component" value="Segment"/>
</dbReference>
<dbReference type="RefSeq" id="YP_009031112.1">
    <property type="nucleotide sequence ID" value="NC_024134.1"/>
</dbReference>
<evidence type="ECO:0000313" key="1">
    <source>
        <dbReference type="EMBL" id="AHN83791.1"/>
    </source>
</evidence>
<name>A0A023MH45_9CAUD</name>
<dbReference type="EMBL" id="KJ190158">
    <property type="protein sequence ID" value="AHN83791.1"/>
    <property type="molecule type" value="Genomic_DNA"/>
</dbReference>
<dbReference type="GeneID" id="19486928"/>
<protein>
    <submittedName>
        <fullName evidence="1">Uncharacterized protein</fullName>
    </submittedName>
</protein>
<proteinExistence type="predicted"/>
<organism evidence="1 2">
    <name type="scientific">Escherichia phage FFH2</name>
    <dbReference type="NCBI Taxonomy" id="1446490"/>
    <lineage>
        <taxon>Viruses</taxon>
        <taxon>Duplodnaviria</taxon>
        <taxon>Heunggongvirae</taxon>
        <taxon>Uroviricota</taxon>
        <taxon>Caudoviricetes</taxon>
        <taxon>Vequintavirinae</taxon>
        <taxon>Vequintavirus</taxon>
        <taxon>Vequintavirus PDX</taxon>
        <taxon>Vequintavirus FFH2</taxon>
    </lineage>
</organism>
<keyword evidence="2" id="KW-1185">Reference proteome</keyword>
<sequence>MKVKYLAEGMSRYFTLGEEYWPFTSNGDVYVKDNFGTPWFLHSNGLGYSIYCGAVNNTTLAEFV</sequence>
<reference evidence="1 2" key="1">
    <citation type="journal article" date="2014" name="Genome Announc.">
        <title>Complete Genome Sequences of Two Escherichia coli O157:H7 Phages Effective in Limiting Contamination of Food Products.</title>
        <authorList>
            <person name="Hong Y."/>
            <person name="Pan Y."/>
            <person name="Harman N.J."/>
            <person name="Ebner P.D."/>
        </authorList>
    </citation>
    <scope>NUCLEOTIDE SEQUENCE [LARGE SCALE GENOMIC DNA]</scope>
</reference>
<dbReference type="KEGG" id="vg:19486928"/>